<dbReference type="EMBL" id="CAOF01000166">
    <property type="protein sequence ID" value="CCO48926.1"/>
    <property type="molecule type" value="Genomic_DNA"/>
</dbReference>
<organism evidence="4 5">
    <name type="scientific">Vibrio nigripulchritudo SOn1</name>
    <dbReference type="NCBI Taxonomy" id="1238450"/>
    <lineage>
        <taxon>Bacteria</taxon>
        <taxon>Pseudomonadati</taxon>
        <taxon>Pseudomonadota</taxon>
        <taxon>Gammaproteobacteria</taxon>
        <taxon>Vibrionales</taxon>
        <taxon>Vibrionaceae</taxon>
        <taxon>Vibrio</taxon>
    </lineage>
</organism>
<sequence>MTWVYNLSKQLHNDLLMIPVIYHPIYSELSLPPKHRYPITKYRRLYENVVQTLEHDAQWREGLFFVEPTALSTEQVLEVHDEEYFQLLFSGEMPAAKMRRIGFPWSEQLITRTLTSAGGTVETAKQAIEHGIALHLSGGYHHAHKDFGSGFCLINDLVLAAHDALKNESIDKVLIVDADVHHGDGTATLCEGREDIITLSFHCDKNFPARKPTSDMDVPLAREIGDEEFLSSFKQVVEMAINIHQPDLIIYDAGVDIHTDDELGYLQVSAEGIYQRDHFIFLTAKNAGIPIASVVGGGYRTEHQDLVPIHRLLIQAAINVFKDD</sequence>
<dbReference type="GO" id="GO:0040029">
    <property type="term" value="P:epigenetic regulation of gene expression"/>
    <property type="evidence" value="ECO:0007669"/>
    <property type="project" value="TreeGrafter"/>
</dbReference>
<feature type="domain" description="Histone deacetylase" evidence="3">
    <location>
        <begin position="46"/>
        <end position="303"/>
    </location>
</feature>
<comment type="similarity">
    <text evidence="1">Belongs to the histone deacetylase family.</text>
</comment>
<evidence type="ECO:0000313" key="5">
    <source>
        <dbReference type="Proteomes" id="UP000018211"/>
    </source>
</evidence>
<dbReference type="AlphaFoldDB" id="A0AAV2VW01"/>
<accession>A0AAV2VW01</accession>
<evidence type="ECO:0000256" key="1">
    <source>
        <dbReference type="ARBA" id="ARBA00005947"/>
    </source>
</evidence>
<dbReference type="PANTHER" id="PTHR10625:SF19">
    <property type="entry name" value="HISTONE DEACETYLASE 12"/>
    <property type="match status" value="1"/>
</dbReference>
<keyword evidence="2" id="KW-0378">Hydrolase</keyword>
<dbReference type="InterPro" id="IPR037138">
    <property type="entry name" value="His_deacetylse_dom_sf"/>
</dbReference>
<dbReference type="InterPro" id="IPR044150">
    <property type="entry name" value="HDAC_classIV"/>
</dbReference>
<dbReference type="PANTHER" id="PTHR10625">
    <property type="entry name" value="HISTONE DEACETYLASE HDAC1-RELATED"/>
    <property type="match status" value="1"/>
</dbReference>
<dbReference type="InterPro" id="IPR023696">
    <property type="entry name" value="Ureohydrolase_dom_sf"/>
</dbReference>
<proteinExistence type="inferred from homology"/>
<evidence type="ECO:0000259" key="3">
    <source>
        <dbReference type="Pfam" id="PF00850"/>
    </source>
</evidence>
<dbReference type="PRINTS" id="PR01270">
    <property type="entry name" value="HDASUPER"/>
</dbReference>
<reference evidence="4 5" key="1">
    <citation type="journal article" date="2013" name="ISME J.">
        <title>Comparative genomics of pathogenic lineages of Vibrio nigripulchritudo identifies virulence-associated traits.</title>
        <authorList>
            <person name="Goudenege D."/>
            <person name="Labreuche Y."/>
            <person name="Krin E."/>
            <person name="Ansquer D."/>
            <person name="Mangenot S."/>
            <person name="Calteau A."/>
            <person name="Medigue C."/>
            <person name="Mazel D."/>
            <person name="Polz M.F."/>
            <person name="Le Roux F."/>
        </authorList>
    </citation>
    <scope>NUCLEOTIDE SEQUENCE [LARGE SCALE GENOMIC DNA]</scope>
    <source>
        <strain evidence="4 5">SOn1</strain>
    </source>
</reference>
<dbReference type="GO" id="GO:0004407">
    <property type="term" value="F:histone deacetylase activity"/>
    <property type="evidence" value="ECO:0007669"/>
    <property type="project" value="InterPro"/>
</dbReference>
<name>A0AAV2VW01_9VIBR</name>
<protein>
    <submittedName>
        <fullName evidence="4">Histone deacetylase</fullName>
    </submittedName>
</protein>
<evidence type="ECO:0000256" key="2">
    <source>
        <dbReference type="ARBA" id="ARBA00022801"/>
    </source>
</evidence>
<evidence type="ECO:0000313" key="4">
    <source>
        <dbReference type="EMBL" id="CCO48926.1"/>
    </source>
</evidence>
<dbReference type="InterPro" id="IPR023801">
    <property type="entry name" value="His_deacetylse_dom"/>
</dbReference>
<dbReference type="SUPFAM" id="SSF52768">
    <property type="entry name" value="Arginase/deacetylase"/>
    <property type="match status" value="1"/>
</dbReference>
<comment type="caution">
    <text evidence="4">The sequence shown here is derived from an EMBL/GenBank/DDBJ whole genome shotgun (WGS) entry which is preliminary data.</text>
</comment>
<dbReference type="GO" id="GO:0016787">
    <property type="term" value="F:hydrolase activity"/>
    <property type="evidence" value="ECO:0007669"/>
    <property type="project" value="UniProtKB-KW"/>
</dbReference>
<dbReference type="Proteomes" id="UP000018211">
    <property type="component" value="Unassembled WGS sequence"/>
</dbReference>
<dbReference type="Gene3D" id="3.40.800.20">
    <property type="entry name" value="Histone deacetylase domain"/>
    <property type="match status" value="1"/>
</dbReference>
<gene>
    <name evidence="4" type="ORF">VIBNISOn1_710026</name>
</gene>
<dbReference type="InterPro" id="IPR000286">
    <property type="entry name" value="HDACs"/>
</dbReference>
<dbReference type="CDD" id="cd09993">
    <property type="entry name" value="HDAC_classIV"/>
    <property type="match status" value="1"/>
</dbReference>
<dbReference type="Pfam" id="PF00850">
    <property type="entry name" value="Hist_deacetyl"/>
    <property type="match status" value="1"/>
</dbReference>